<protein>
    <submittedName>
        <fullName evidence="1">Uncharacterized protein</fullName>
    </submittedName>
</protein>
<name>A0A317KY34_9BACI</name>
<evidence type="ECO:0000313" key="2">
    <source>
        <dbReference type="Proteomes" id="UP000245624"/>
    </source>
</evidence>
<gene>
    <name evidence="1" type="ORF">DLJ74_08275</name>
</gene>
<dbReference type="OrthoDB" id="517663at2"/>
<comment type="caution">
    <text evidence="1">The sequence shown here is derived from an EMBL/GenBank/DDBJ whole genome shotgun (WGS) entry which is preliminary data.</text>
</comment>
<proteinExistence type="predicted"/>
<dbReference type="RefSeq" id="WP_109984114.1">
    <property type="nucleotide sequence ID" value="NZ_QGTD01000008.1"/>
</dbReference>
<dbReference type="Proteomes" id="UP000245624">
    <property type="component" value="Unassembled WGS sequence"/>
</dbReference>
<evidence type="ECO:0000313" key="1">
    <source>
        <dbReference type="EMBL" id="PWU68431.1"/>
    </source>
</evidence>
<dbReference type="AlphaFoldDB" id="A0A317KY34"/>
<reference evidence="1 2" key="1">
    <citation type="submission" date="2018-05" db="EMBL/GenBank/DDBJ databases">
        <title>Genomic analysis of Gracilibacillus dipsosauri DD1 reveals novel features of a salt-tolerant amylase.</title>
        <authorList>
            <person name="Deutch C.E."/>
            <person name="Yang S."/>
        </authorList>
    </citation>
    <scope>NUCLEOTIDE SEQUENCE [LARGE SCALE GENOMIC DNA]</scope>
    <source>
        <strain evidence="1 2">DD1</strain>
    </source>
</reference>
<keyword evidence="2" id="KW-1185">Reference proteome</keyword>
<sequence length="139" mass="15999">MKEIVTTLLILFASLILLVSYNARKSNSSTQTKARKMVPIKDFAKMYRNPQAYYNHQIILTAKVIKVIENNKGMTYLPVYTILKKEQNLLIYIKQTKLNVKVNNTIRVVGIIRNQYEGRGKKELMIAPLIEAISIEVLD</sequence>
<dbReference type="EMBL" id="QGTD01000008">
    <property type="protein sequence ID" value="PWU68431.1"/>
    <property type="molecule type" value="Genomic_DNA"/>
</dbReference>
<accession>A0A317KY34</accession>
<organism evidence="1 2">
    <name type="scientific">Gracilibacillus dipsosauri</name>
    <dbReference type="NCBI Taxonomy" id="178340"/>
    <lineage>
        <taxon>Bacteria</taxon>
        <taxon>Bacillati</taxon>
        <taxon>Bacillota</taxon>
        <taxon>Bacilli</taxon>
        <taxon>Bacillales</taxon>
        <taxon>Bacillaceae</taxon>
        <taxon>Gracilibacillus</taxon>
    </lineage>
</organism>